<evidence type="ECO:0008006" key="3">
    <source>
        <dbReference type="Google" id="ProtNLM"/>
    </source>
</evidence>
<comment type="caution">
    <text evidence="1">The sequence shown here is derived from an EMBL/GenBank/DDBJ whole genome shotgun (WGS) entry which is preliminary data.</text>
</comment>
<proteinExistence type="predicted"/>
<organism evidence="1 2">
    <name type="scientific">Actinoallomurus spadix</name>
    <dbReference type="NCBI Taxonomy" id="79912"/>
    <lineage>
        <taxon>Bacteria</taxon>
        <taxon>Bacillati</taxon>
        <taxon>Actinomycetota</taxon>
        <taxon>Actinomycetes</taxon>
        <taxon>Streptosporangiales</taxon>
        <taxon>Thermomonosporaceae</taxon>
        <taxon>Actinoallomurus</taxon>
    </lineage>
</organism>
<dbReference type="EMBL" id="BAAABM010000045">
    <property type="protein sequence ID" value="GAA0353931.1"/>
    <property type="molecule type" value="Genomic_DNA"/>
</dbReference>
<dbReference type="Proteomes" id="UP001501822">
    <property type="component" value="Unassembled WGS sequence"/>
</dbReference>
<dbReference type="Gene3D" id="2.30.320.10">
    <property type="entry name" value="YwqG-like"/>
    <property type="match status" value="1"/>
</dbReference>
<protein>
    <recommendedName>
        <fullName evidence="3">DUF1963 domain-containing protein</fullName>
    </recommendedName>
</protein>
<keyword evidence="2" id="KW-1185">Reference proteome</keyword>
<dbReference type="RefSeq" id="WP_252807250.1">
    <property type="nucleotide sequence ID" value="NZ_BAAABM010000045.1"/>
</dbReference>
<dbReference type="Pfam" id="PF09234">
    <property type="entry name" value="DUF1963"/>
    <property type="match status" value="1"/>
</dbReference>
<evidence type="ECO:0000313" key="2">
    <source>
        <dbReference type="Proteomes" id="UP001501822"/>
    </source>
</evidence>
<dbReference type="InterPro" id="IPR015315">
    <property type="entry name" value="DUF1963"/>
</dbReference>
<gene>
    <name evidence="1" type="ORF">GCM10010151_49380</name>
</gene>
<name>A0ABN0X373_9ACTN</name>
<evidence type="ECO:0000313" key="1">
    <source>
        <dbReference type="EMBL" id="GAA0353931.1"/>
    </source>
</evidence>
<reference evidence="1 2" key="1">
    <citation type="journal article" date="2019" name="Int. J. Syst. Evol. Microbiol.">
        <title>The Global Catalogue of Microorganisms (GCM) 10K type strain sequencing project: providing services to taxonomists for standard genome sequencing and annotation.</title>
        <authorList>
            <consortium name="The Broad Institute Genomics Platform"/>
            <consortium name="The Broad Institute Genome Sequencing Center for Infectious Disease"/>
            <person name="Wu L."/>
            <person name="Ma J."/>
        </authorList>
    </citation>
    <scope>NUCLEOTIDE SEQUENCE [LARGE SCALE GENOMIC DNA]</scope>
    <source>
        <strain evidence="1 2">JCM 3146</strain>
    </source>
</reference>
<sequence>MDFRESLAEIEALCAEHVPGAAGPQLAAMALPGLMLDPVDDGHLATGRCRLGGPALLEPGTPWPECDGIPLSLLAVLDTDPLAGWLGDRLPCRPGLLNFFYLDPDLDYDDYRHIDLFEDARVWRVIPADPARAESVAAPAGARSFAATPLRASPIPTLPDQWDPAVDGLDFGPDRDLPPCLEVGEVCGAWTERYGDGLHRAFGWPSLLQGPLQAEGHVHLLQIDGFDRWTFGDAGVLYYTIPEDALRAGDFTRVVAEGQCC</sequence>
<dbReference type="InterPro" id="IPR035948">
    <property type="entry name" value="YwqG-like_sf"/>
</dbReference>
<accession>A0ABN0X373</accession>
<dbReference type="SUPFAM" id="SSF103032">
    <property type="entry name" value="Hypothetical protein YwqG"/>
    <property type="match status" value="1"/>
</dbReference>